<dbReference type="Pfam" id="PF13088">
    <property type="entry name" value="BNR_2"/>
    <property type="match status" value="1"/>
</dbReference>
<dbReference type="Pfam" id="PF13385">
    <property type="entry name" value="Laminin_G_3"/>
    <property type="match status" value="1"/>
</dbReference>
<dbReference type="CDD" id="cd15482">
    <property type="entry name" value="Sialidase_non-viral"/>
    <property type="match status" value="1"/>
</dbReference>
<dbReference type="EMBL" id="JACXIY010000037">
    <property type="protein sequence ID" value="MBD2871859.1"/>
    <property type="molecule type" value="Genomic_DNA"/>
</dbReference>
<evidence type="ECO:0000313" key="5">
    <source>
        <dbReference type="EMBL" id="MBD2871859.1"/>
    </source>
</evidence>
<keyword evidence="2" id="KW-1015">Disulfide bond</keyword>
<dbReference type="InterPro" id="IPR013320">
    <property type="entry name" value="ConA-like_dom_sf"/>
</dbReference>
<keyword evidence="1 3" id="KW-0732">Signal</keyword>
<sequence>MKASAKAKAVMLLLAVLLLVPAMRAEAAGTSGSKVVYVKGGGYTSVHTSDIVTYDANNIVIAWRAEYSPDHRDMGDIMYAYSSDGGATWSAPGIMAQHDASWSYANVTLYNDNGTLYAFMGKTDSSLPSSDSQQLLVAKKSTDKGHTWVNHYMTRNYDDTAVKTVLGGKIYKSGSNYLLPYHGGGQGLLRSANLKDWYEHAFIPDPGVGLQEGFVTASYFPNTLWMVMRTNASSGGFAYSSTSTDGGLTWTAPAQEAYLPNFNSKAPVTTTADNQYVYLYNDDSARSKLYFKTKRQGQPWSEPVLFADKGTAKDEYPAMIEYEPGKFYTSYNYNRSEIVFKKLDVNPGATAAYLHMEAVDGGQTPDASGNDNHLTVFGAEVAAGKSGNALRFDNQDYAEIADGTGLSAGTGDFSVSLWAKPDAVGGSQMFLLWYGDAVAGASQWWLRAQSDGGIYFMTAGGGSEKGTGGSGAFAAGQWTHIVAKREANLLKLYMNGEPYSSATVPIPFNVNGDNTLRIGKEKSGASRPWAGLIDEVQIFDYALSDEQAAQLYESTL</sequence>
<dbReference type="InterPro" id="IPR006558">
    <property type="entry name" value="LamG-like"/>
</dbReference>
<dbReference type="SUPFAM" id="SSF50939">
    <property type="entry name" value="Sialidases"/>
    <property type="match status" value="1"/>
</dbReference>
<feature type="signal peptide" evidence="3">
    <location>
        <begin position="1"/>
        <end position="27"/>
    </location>
</feature>
<reference evidence="5" key="1">
    <citation type="submission" date="2020-09" db="EMBL/GenBank/DDBJ databases">
        <title>A novel bacterium of genus Paenibacillus, isolated from South China Sea.</title>
        <authorList>
            <person name="Huang H."/>
            <person name="Mo K."/>
            <person name="Hu Y."/>
        </authorList>
    </citation>
    <scope>NUCLEOTIDE SEQUENCE</scope>
    <source>
        <strain evidence="5">IB182493</strain>
    </source>
</reference>
<evidence type="ECO:0000259" key="4">
    <source>
        <dbReference type="SMART" id="SM00560"/>
    </source>
</evidence>
<dbReference type="Gene3D" id="2.60.120.200">
    <property type="match status" value="1"/>
</dbReference>
<feature type="chain" id="PRO_5036873313" evidence="3">
    <location>
        <begin position="28"/>
        <end position="556"/>
    </location>
</feature>
<dbReference type="SMART" id="SM00560">
    <property type="entry name" value="LamGL"/>
    <property type="match status" value="1"/>
</dbReference>
<dbReference type="Proteomes" id="UP000632125">
    <property type="component" value="Unassembled WGS sequence"/>
</dbReference>
<organism evidence="5 6">
    <name type="scientific">Paenibacillus arenilitoris</name>
    <dbReference type="NCBI Taxonomy" id="2772299"/>
    <lineage>
        <taxon>Bacteria</taxon>
        <taxon>Bacillati</taxon>
        <taxon>Bacillota</taxon>
        <taxon>Bacilli</taxon>
        <taxon>Bacillales</taxon>
        <taxon>Paenibacillaceae</taxon>
        <taxon>Paenibacillus</taxon>
    </lineage>
</organism>
<name>A0A927CPM5_9BACL</name>
<comment type="caution">
    <text evidence="5">The sequence shown here is derived from an EMBL/GenBank/DDBJ whole genome shotgun (WGS) entry which is preliminary data.</text>
</comment>
<dbReference type="Gene3D" id="2.120.10.10">
    <property type="match status" value="1"/>
</dbReference>
<dbReference type="PANTHER" id="PTHR43752:SF2">
    <property type="entry name" value="BNR_ASP-BOX REPEAT FAMILY PROTEIN"/>
    <property type="match status" value="1"/>
</dbReference>
<dbReference type="InterPro" id="IPR011040">
    <property type="entry name" value="Sialidase"/>
</dbReference>
<feature type="domain" description="LamG-like jellyroll fold" evidence="4">
    <location>
        <begin position="411"/>
        <end position="546"/>
    </location>
</feature>
<dbReference type="SUPFAM" id="SSF49899">
    <property type="entry name" value="Concanavalin A-like lectins/glucanases"/>
    <property type="match status" value="1"/>
</dbReference>
<keyword evidence="6" id="KW-1185">Reference proteome</keyword>
<dbReference type="AlphaFoldDB" id="A0A927CPM5"/>
<evidence type="ECO:0000256" key="1">
    <source>
        <dbReference type="ARBA" id="ARBA00022729"/>
    </source>
</evidence>
<evidence type="ECO:0000313" key="6">
    <source>
        <dbReference type="Proteomes" id="UP000632125"/>
    </source>
</evidence>
<dbReference type="RefSeq" id="WP_190866037.1">
    <property type="nucleotide sequence ID" value="NZ_JACXIY010000037.1"/>
</dbReference>
<evidence type="ECO:0000256" key="3">
    <source>
        <dbReference type="SAM" id="SignalP"/>
    </source>
</evidence>
<dbReference type="InterPro" id="IPR036278">
    <property type="entry name" value="Sialidase_sf"/>
</dbReference>
<protein>
    <submittedName>
        <fullName evidence="5">Exo-alpha-sialidase</fullName>
    </submittedName>
</protein>
<proteinExistence type="predicted"/>
<gene>
    <name evidence="5" type="ORF">IDH41_25090</name>
</gene>
<dbReference type="PANTHER" id="PTHR43752">
    <property type="entry name" value="BNR/ASP-BOX REPEAT FAMILY PROTEIN"/>
    <property type="match status" value="1"/>
</dbReference>
<accession>A0A927CPM5</accession>
<evidence type="ECO:0000256" key="2">
    <source>
        <dbReference type="ARBA" id="ARBA00023157"/>
    </source>
</evidence>